<name>A0A2P2NSG8_RHIMU</name>
<accession>A0A2P2NSG8</accession>
<protein>
    <submittedName>
        <fullName evidence="1">Uncharacterized protein</fullName>
    </submittedName>
</protein>
<sequence length="38" mass="4574">MDWLIIKNINFLMRSSSTKKLHQVIKHHDVVEARLCLR</sequence>
<evidence type="ECO:0000313" key="1">
    <source>
        <dbReference type="EMBL" id="MBX45384.1"/>
    </source>
</evidence>
<organism evidence="1">
    <name type="scientific">Rhizophora mucronata</name>
    <name type="common">Asiatic mangrove</name>
    <dbReference type="NCBI Taxonomy" id="61149"/>
    <lineage>
        <taxon>Eukaryota</taxon>
        <taxon>Viridiplantae</taxon>
        <taxon>Streptophyta</taxon>
        <taxon>Embryophyta</taxon>
        <taxon>Tracheophyta</taxon>
        <taxon>Spermatophyta</taxon>
        <taxon>Magnoliopsida</taxon>
        <taxon>eudicotyledons</taxon>
        <taxon>Gunneridae</taxon>
        <taxon>Pentapetalae</taxon>
        <taxon>rosids</taxon>
        <taxon>fabids</taxon>
        <taxon>Malpighiales</taxon>
        <taxon>Rhizophoraceae</taxon>
        <taxon>Rhizophora</taxon>
    </lineage>
</organism>
<reference evidence="1" key="1">
    <citation type="submission" date="2018-02" db="EMBL/GenBank/DDBJ databases">
        <title>Rhizophora mucronata_Transcriptome.</title>
        <authorList>
            <person name="Meera S.P."/>
            <person name="Sreeshan A."/>
            <person name="Augustine A."/>
        </authorList>
    </citation>
    <scope>NUCLEOTIDE SEQUENCE</scope>
    <source>
        <tissue evidence="1">Leaf</tissue>
    </source>
</reference>
<dbReference type="AlphaFoldDB" id="A0A2P2NSG8"/>
<dbReference type="EMBL" id="GGEC01064900">
    <property type="protein sequence ID" value="MBX45384.1"/>
    <property type="molecule type" value="Transcribed_RNA"/>
</dbReference>
<proteinExistence type="predicted"/>